<dbReference type="InterPro" id="IPR045073">
    <property type="entry name" value="Omega/Tau-like"/>
</dbReference>
<comment type="function">
    <text evidence="1">Is involved in the conjugation of reduced glutathione to a wide number of exogenous and endogenous hydrophobic electrophiles.</text>
</comment>
<dbReference type="Gene3D" id="1.20.1050.10">
    <property type="match status" value="1"/>
</dbReference>
<dbReference type="GO" id="GO:0005737">
    <property type="term" value="C:cytoplasm"/>
    <property type="evidence" value="ECO:0000318"/>
    <property type="project" value="GO_Central"/>
</dbReference>
<evidence type="ECO:0000313" key="3">
    <source>
        <dbReference type="EMBL" id="EEF28585.1"/>
    </source>
</evidence>
<comment type="catalytic activity">
    <reaction evidence="1">
        <text>RX + glutathione = an S-substituted glutathione + a halide anion + H(+)</text>
        <dbReference type="Rhea" id="RHEA:16437"/>
        <dbReference type="ChEBI" id="CHEBI:15378"/>
        <dbReference type="ChEBI" id="CHEBI:16042"/>
        <dbReference type="ChEBI" id="CHEBI:17792"/>
        <dbReference type="ChEBI" id="CHEBI:57925"/>
        <dbReference type="ChEBI" id="CHEBI:90779"/>
        <dbReference type="EC" id="2.5.1.18"/>
    </reaction>
</comment>
<dbReference type="InParanoid" id="B9T6C9"/>
<protein>
    <recommendedName>
        <fullName evidence="1">Glutathione S-transferase</fullName>
        <ecNumber evidence="1">2.5.1.18</ecNumber>
    </recommendedName>
</protein>
<keyword evidence="1" id="KW-0808">Transferase</keyword>
<dbReference type="Proteomes" id="UP000008311">
    <property type="component" value="Unassembled WGS sequence"/>
</dbReference>
<dbReference type="GO" id="GO:0006749">
    <property type="term" value="P:glutathione metabolic process"/>
    <property type="evidence" value="ECO:0000318"/>
    <property type="project" value="GO_Central"/>
</dbReference>
<proteinExistence type="inferred from homology"/>
<name>B9T6C9_RICCO</name>
<keyword evidence="2" id="KW-0175">Coiled coil</keyword>
<dbReference type="eggNOG" id="KOG0406">
    <property type="taxonomic scope" value="Eukaryota"/>
</dbReference>
<dbReference type="EC" id="2.5.1.18" evidence="1"/>
<organism evidence="3 4">
    <name type="scientific">Ricinus communis</name>
    <name type="common">Castor bean</name>
    <dbReference type="NCBI Taxonomy" id="3988"/>
    <lineage>
        <taxon>Eukaryota</taxon>
        <taxon>Viridiplantae</taxon>
        <taxon>Streptophyta</taxon>
        <taxon>Embryophyta</taxon>
        <taxon>Tracheophyta</taxon>
        <taxon>Spermatophyta</taxon>
        <taxon>Magnoliopsida</taxon>
        <taxon>eudicotyledons</taxon>
        <taxon>Gunneridae</taxon>
        <taxon>Pentapetalae</taxon>
        <taxon>rosids</taxon>
        <taxon>fabids</taxon>
        <taxon>Malpighiales</taxon>
        <taxon>Euphorbiaceae</taxon>
        <taxon>Acalyphoideae</taxon>
        <taxon>Acalypheae</taxon>
        <taxon>Ricinus</taxon>
    </lineage>
</organism>
<keyword evidence="1" id="KW-0963">Cytoplasm</keyword>
<comment type="similarity">
    <text evidence="1">Belongs to the GST superfamily.</text>
</comment>
<dbReference type="AlphaFoldDB" id="B9T6C9"/>
<dbReference type="EMBL" id="EQ974600">
    <property type="protein sequence ID" value="EEF28585.1"/>
    <property type="molecule type" value="Genomic_DNA"/>
</dbReference>
<dbReference type="GO" id="GO:0005829">
    <property type="term" value="C:cytosol"/>
    <property type="evidence" value="ECO:0007669"/>
    <property type="project" value="UniProtKB-SubCell"/>
</dbReference>
<dbReference type="PANTHER" id="PTHR11260">
    <property type="entry name" value="GLUTATHIONE S-TRANSFERASE, GST, SUPERFAMILY, GST DOMAIN CONTAINING"/>
    <property type="match status" value="1"/>
</dbReference>
<feature type="coiled-coil region" evidence="2">
    <location>
        <begin position="43"/>
        <end position="77"/>
    </location>
</feature>
<evidence type="ECO:0000313" key="4">
    <source>
        <dbReference type="Proteomes" id="UP000008311"/>
    </source>
</evidence>
<keyword evidence="4" id="KW-1185">Reference proteome</keyword>
<dbReference type="InterPro" id="IPR036282">
    <property type="entry name" value="Glutathione-S-Trfase_C_sf"/>
</dbReference>
<gene>
    <name evidence="3" type="ORF">RCOM_0430580</name>
</gene>
<evidence type="ECO:0000256" key="1">
    <source>
        <dbReference type="RuleBase" id="RU369102"/>
    </source>
</evidence>
<comment type="subcellular location">
    <subcellularLocation>
        <location evidence="1">Cytoplasm</location>
        <location evidence="1">Cytosol</location>
    </subcellularLocation>
</comment>
<dbReference type="GO" id="GO:0004364">
    <property type="term" value="F:glutathione transferase activity"/>
    <property type="evidence" value="ECO:0000318"/>
    <property type="project" value="GO_Central"/>
</dbReference>
<sequence length="147" mass="17564">MHVKPIAESLVILEYIDETWPEPPLLPKDPYERANARFLAQFVDEKQQQRRRKLRSLKELHEQMMFIEKELIRLENVGDGRLGYFDIVVYFILYEFLLIKQVTETGLIDFDKFPAIAQWMGLLGQVFTINYCLPPEYKHIDYVRARI</sequence>
<reference evidence="4" key="1">
    <citation type="journal article" date="2010" name="Nat. Biotechnol.">
        <title>Draft genome sequence of the oilseed species Ricinus communis.</title>
        <authorList>
            <person name="Chan A.P."/>
            <person name="Crabtree J."/>
            <person name="Zhao Q."/>
            <person name="Lorenzi H."/>
            <person name="Orvis J."/>
            <person name="Puiu D."/>
            <person name="Melake-Berhan A."/>
            <person name="Jones K.M."/>
            <person name="Redman J."/>
            <person name="Chen G."/>
            <person name="Cahoon E.B."/>
            <person name="Gedil M."/>
            <person name="Stanke M."/>
            <person name="Haas B.J."/>
            <person name="Wortman J.R."/>
            <person name="Fraser-Liggett C.M."/>
            <person name="Ravel J."/>
            <person name="Rabinowicz P.D."/>
        </authorList>
    </citation>
    <scope>NUCLEOTIDE SEQUENCE [LARGE SCALE GENOMIC DNA]</scope>
    <source>
        <strain evidence="4">cv. Hale</strain>
    </source>
</reference>
<accession>B9T6C9</accession>
<dbReference type="Gene3D" id="3.40.30.10">
    <property type="entry name" value="Glutaredoxin"/>
    <property type="match status" value="1"/>
</dbReference>
<evidence type="ECO:0000256" key="2">
    <source>
        <dbReference type="SAM" id="Coils"/>
    </source>
</evidence>
<dbReference type="PANTHER" id="PTHR11260:SF775">
    <property type="entry name" value="GLUTATHIONE S-TRANSFERASE U10"/>
    <property type="match status" value="1"/>
</dbReference>
<dbReference type="SUPFAM" id="SSF47616">
    <property type="entry name" value="GST C-terminal domain-like"/>
    <property type="match status" value="1"/>
</dbReference>